<keyword evidence="3" id="KW-0443">Lipid metabolism</keyword>
<gene>
    <name evidence="4" type="ORF">ACFFU1_08535</name>
</gene>
<reference evidence="4 5" key="1">
    <citation type="submission" date="2024-09" db="EMBL/GenBank/DDBJ databases">
        <authorList>
            <person name="Sun Q."/>
            <person name="Mori K."/>
        </authorList>
    </citation>
    <scope>NUCLEOTIDE SEQUENCE [LARGE SCALE GENOMIC DNA]</scope>
    <source>
        <strain evidence="4 5">CECT 8300</strain>
    </source>
</reference>
<protein>
    <submittedName>
        <fullName evidence="4">Acyl carrier protein phosphodiesterase</fullName>
    </submittedName>
</protein>
<keyword evidence="5" id="KW-1185">Reference proteome</keyword>
<comment type="caution">
    <text evidence="4">The sequence shown here is derived from an EMBL/GenBank/DDBJ whole genome shotgun (WGS) entry which is preliminary data.</text>
</comment>
<keyword evidence="2" id="KW-0378">Hydrolase</keyword>
<name>A0ABV5GZ80_9FLAO</name>
<organism evidence="4 5">
    <name type="scientific">Algibacter miyuki</name>
    <dbReference type="NCBI Taxonomy" id="1306933"/>
    <lineage>
        <taxon>Bacteria</taxon>
        <taxon>Pseudomonadati</taxon>
        <taxon>Bacteroidota</taxon>
        <taxon>Flavobacteriia</taxon>
        <taxon>Flavobacteriales</taxon>
        <taxon>Flavobacteriaceae</taxon>
        <taxon>Algibacter</taxon>
    </lineage>
</organism>
<dbReference type="RefSeq" id="WP_290272978.1">
    <property type="nucleotide sequence ID" value="NZ_JAUFQP010000013.1"/>
</dbReference>
<keyword evidence="1" id="KW-0444">Lipid biosynthesis</keyword>
<dbReference type="PANTHER" id="PTHR38764:SF1">
    <property type="entry name" value="ACYL CARRIER PROTEIN PHOSPHODIESTERASE"/>
    <property type="match status" value="1"/>
</dbReference>
<accession>A0ABV5GZ80</accession>
<dbReference type="Proteomes" id="UP001589590">
    <property type="component" value="Unassembled WGS sequence"/>
</dbReference>
<evidence type="ECO:0000256" key="2">
    <source>
        <dbReference type="ARBA" id="ARBA00022801"/>
    </source>
</evidence>
<evidence type="ECO:0000256" key="1">
    <source>
        <dbReference type="ARBA" id="ARBA00022516"/>
    </source>
</evidence>
<dbReference type="PIRSF" id="PIRSF011489">
    <property type="entry name" value="DUF479"/>
    <property type="match status" value="1"/>
</dbReference>
<sequence>MNYLAHIYLSGHNDLVTVGNFIADGIKGKDYKKFDKNIQIGILLHRNIDTYTDAHKTVRLSTKRLHEKYGHYSGVIVDILYDHFLAKNWSRYSDVPLAEYVDTFYDSLEEHYNVLPSRIQKMMPYMMSDNWLLSYASIDGISRVLDGMNRRTKNRSGMNEAVNELEIFYKEFEAEFSSFFDELIAFSKEMLNEITLKLNQD</sequence>
<evidence type="ECO:0000256" key="3">
    <source>
        <dbReference type="ARBA" id="ARBA00023098"/>
    </source>
</evidence>
<evidence type="ECO:0000313" key="5">
    <source>
        <dbReference type="Proteomes" id="UP001589590"/>
    </source>
</evidence>
<dbReference type="InterPro" id="IPR007431">
    <property type="entry name" value="ACP_PD"/>
</dbReference>
<dbReference type="Pfam" id="PF04336">
    <property type="entry name" value="ACP_PD"/>
    <property type="match status" value="1"/>
</dbReference>
<dbReference type="PANTHER" id="PTHR38764">
    <property type="entry name" value="ACYL CARRIER PROTEIN PHOSPHODIESTERASE"/>
    <property type="match status" value="1"/>
</dbReference>
<proteinExistence type="predicted"/>
<evidence type="ECO:0000313" key="4">
    <source>
        <dbReference type="EMBL" id="MFB9104944.1"/>
    </source>
</evidence>
<dbReference type="EMBL" id="JBHMFA010000005">
    <property type="protein sequence ID" value="MFB9104944.1"/>
    <property type="molecule type" value="Genomic_DNA"/>
</dbReference>